<evidence type="ECO:0000256" key="1">
    <source>
        <dbReference type="ARBA" id="ARBA00023054"/>
    </source>
</evidence>
<reference evidence="5" key="1">
    <citation type="submission" date="2022-06" db="EMBL/GenBank/DDBJ databases">
        <authorList>
            <consortium name="SYNGENTA / RWTH Aachen University"/>
        </authorList>
    </citation>
    <scope>NUCLEOTIDE SEQUENCE</scope>
</reference>
<dbReference type="InterPro" id="IPR001012">
    <property type="entry name" value="UBX_dom"/>
</dbReference>
<sequence>MGEMDEVDQIAYEDHITSYLSFTNTSNIGAARAALERLDWNLEAAVEAYFDSTSRISSTTPPRVPNQSSVLSSAYERLSVDGPINSASHNSRTRYPPRSYQAAPPPRPMPKLLNFIFKLWIGPFRFLAVPVSFVADVGLTVFGILGRLLGLRLPSISFHWPRSSYFGWKNPSVTASPRVSAERWVRELEEELRARSSYSSSQPGSPGMNRLPDFLLMGYDEAVRKAKDELKVLMVILLSEEHDDASHFKREVLTDETLLQALQSNEILVWGGDVRDRDASLAGTILDASTYPFVAFVSLKAKRPASTTSSISASTNRSTTNVMTVCTRLEGSPHDTTSSASIINVINTIVLPRTSSFLGRLKKEKSRREADRRLREEQDKAYAEAGRLDRERVMKKMAELEAESKRIEELRLKDLENERKKKERIDLEEQKQRWRYWARKERLRQEPEKGTTIGFRLGNGKRVIRKFLADDSLESLYLFVEVESGKGIRSTNDREEDEKDDGTKDLPRPREDYQHQYGFKLSTAMPRRTIPEKGMRINEFGGLDGANVNVEGNFFSVGSGSSIKSSSSEEDEEEDEE</sequence>
<keyword evidence="1 2" id="KW-0175">Coiled coil</keyword>
<gene>
    <name evidence="5" type="ORF">PPACK8108_LOCUS9474</name>
</gene>
<evidence type="ECO:0000259" key="4">
    <source>
        <dbReference type="PROSITE" id="PS50033"/>
    </source>
</evidence>
<dbReference type="PANTHER" id="PTHR23322">
    <property type="entry name" value="FAS-ASSOCIATED PROTEIN"/>
    <property type="match status" value="1"/>
</dbReference>
<dbReference type="PROSITE" id="PS50033">
    <property type="entry name" value="UBX"/>
    <property type="match status" value="1"/>
</dbReference>
<evidence type="ECO:0000313" key="6">
    <source>
        <dbReference type="Proteomes" id="UP001153365"/>
    </source>
</evidence>
<dbReference type="Pfam" id="PF14555">
    <property type="entry name" value="UBA_4"/>
    <property type="match status" value="1"/>
</dbReference>
<feature type="region of interest" description="Disordered" evidence="3">
    <location>
        <begin position="556"/>
        <end position="577"/>
    </location>
</feature>
<dbReference type="GO" id="GO:0043130">
    <property type="term" value="F:ubiquitin binding"/>
    <property type="evidence" value="ECO:0007669"/>
    <property type="project" value="TreeGrafter"/>
</dbReference>
<dbReference type="Pfam" id="PF00789">
    <property type="entry name" value="UBX"/>
    <property type="match status" value="1"/>
</dbReference>
<dbReference type="SUPFAM" id="SSF54236">
    <property type="entry name" value="Ubiquitin-like"/>
    <property type="match status" value="1"/>
</dbReference>
<dbReference type="SUPFAM" id="SSF52833">
    <property type="entry name" value="Thioredoxin-like"/>
    <property type="match status" value="1"/>
</dbReference>
<feature type="region of interest" description="Disordered" evidence="3">
    <location>
        <begin position="489"/>
        <end position="517"/>
    </location>
</feature>
<dbReference type="EMBL" id="CALTRL010002050">
    <property type="protein sequence ID" value="CAH7674574.1"/>
    <property type="molecule type" value="Genomic_DNA"/>
</dbReference>
<evidence type="ECO:0000256" key="3">
    <source>
        <dbReference type="SAM" id="MobiDB-lite"/>
    </source>
</evidence>
<protein>
    <recommendedName>
        <fullName evidence="4">UBX domain-containing protein</fullName>
    </recommendedName>
</protein>
<dbReference type="GO" id="GO:0005783">
    <property type="term" value="C:endoplasmic reticulum"/>
    <property type="evidence" value="ECO:0007669"/>
    <property type="project" value="TreeGrafter"/>
</dbReference>
<dbReference type="InterPro" id="IPR050730">
    <property type="entry name" value="UBX_domain-protein"/>
</dbReference>
<name>A0AAV0AWJ9_PHAPC</name>
<dbReference type="Gene3D" id="3.10.20.90">
    <property type="entry name" value="Phosphatidylinositol 3-kinase Catalytic Subunit, Chain A, domain 1"/>
    <property type="match status" value="1"/>
</dbReference>
<dbReference type="AlphaFoldDB" id="A0AAV0AWJ9"/>
<dbReference type="SMART" id="SM00594">
    <property type="entry name" value="UAS"/>
    <property type="match status" value="1"/>
</dbReference>
<accession>A0AAV0AWJ9</accession>
<dbReference type="InterPro" id="IPR006577">
    <property type="entry name" value="UAS"/>
</dbReference>
<keyword evidence="6" id="KW-1185">Reference proteome</keyword>
<proteinExistence type="predicted"/>
<dbReference type="Gene3D" id="3.40.30.10">
    <property type="entry name" value="Glutaredoxin"/>
    <property type="match status" value="1"/>
</dbReference>
<feature type="compositionally biased region" description="Acidic residues" evidence="3">
    <location>
        <begin position="568"/>
        <end position="577"/>
    </location>
</feature>
<feature type="region of interest" description="Disordered" evidence="3">
    <location>
        <begin position="84"/>
        <end position="103"/>
    </location>
</feature>
<dbReference type="GO" id="GO:0036503">
    <property type="term" value="P:ERAD pathway"/>
    <property type="evidence" value="ECO:0007669"/>
    <property type="project" value="TreeGrafter"/>
</dbReference>
<feature type="coiled-coil region" evidence="2">
    <location>
        <begin position="383"/>
        <end position="433"/>
    </location>
</feature>
<dbReference type="InterPro" id="IPR036249">
    <property type="entry name" value="Thioredoxin-like_sf"/>
</dbReference>
<organism evidence="5 6">
    <name type="scientific">Phakopsora pachyrhizi</name>
    <name type="common">Asian soybean rust disease fungus</name>
    <dbReference type="NCBI Taxonomy" id="170000"/>
    <lineage>
        <taxon>Eukaryota</taxon>
        <taxon>Fungi</taxon>
        <taxon>Dikarya</taxon>
        <taxon>Basidiomycota</taxon>
        <taxon>Pucciniomycotina</taxon>
        <taxon>Pucciniomycetes</taxon>
        <taxon>Pucciniales</taxon>
        <taxon>Phakopsoraceae</taxon>
        <taxon>Phakopsora</taxon>
    </lineage>
</organism>
<feature type="domain" description="UBX" evidence="4">
    <location>
        <begin position="446"/>
        <end position="529"/>
    </location>
</feature>
<dbReference type="Gene3D" id="1.10.8.10">
    <property type="entry name" value="DNA helicase RuvA subunit, C-terminal domain"/>
    <property type="match status" value="1"/>
</dbReference>
<dbReference type="CDD" id="cd01767">
    <property type="entry name" value="UBX"/>
    <property type="match status" value="1"/>
</dbReference>
<evidence type="ECO:0000256" key="2">
    <source>
        <dbReference type="SAM" id="Coils"/>
    </source>
</evidence>
<feature type="compositionally biased region" description="Basic and acidic residues" evidence="3">
    <location>
        <begin position="501"/>
        <end position="514"/>
    </location>
</feature>
<evidence type="ECO:0000313" key="5">
    <source>
        <dbReference type="EMBL" id="CAH7674574.1"/>
    </source>
</evidence>
<dbReference type="Proteomes" id="UP001153365">
    <property type="component" value="Unassembled WGS sequence"/>
</dbReference>
<dbReference type="InterPro" id="IPR029071">
    <property type="entry name" value="Ubiquitin-like_domsf"/>
</dbReference>
<comment type="caution">
    <text evidence="5">The sequence shown here is derived from an EMBL/GenBank/DDBJ whole genome shotgun (WGS) entry which is preliminary data.</text>
</comment>
<dbReference type="PANTHER" id="PTHR23322:SF1">
    <property type="entry name" value="FAS-ASSOCIATED FACTOR 2"/>
    <property type="match status" value="1"/>
</dbReference>